<dbReference type="AlphaFoldDB" id="A0A645F411"/>
<dbReference type="GO" id="GO:0000150">
    <property type="term" value="F:DNA strand exchange activity"/>
    <property type="evidence" value="ECO:0007669"/>
    <property type="project" value="InterPro"/>
</dbReference>
<dbReference type="InterPro" id="IPR036162">
    <property type="entry name" value="Resolvase-like_N_sf"/>
</dbReference>
<dbReference type="InterPro" id="IPR050639">
    <property type="entry name" value="SSR_resolvase"/>
</dbReference>
<sequence length="193" mass="21809">MSKIVGYARVSTAEQNLDRQLIALKEAGCEEIYSEKITGTKKDRPELQRMLEELEEGDTVIVKELTRVSRSTIDMLELVDQISKKGCYVKSLGESWLDTSSPAGELILTIMAGLAQFERKLMLQRCNEGRKVAMSKGKKMGRTKMDTPQLKFAVQLYQNKAMSLRQICEATGVSKATLCRRIQELKDREEQAV</sequence>
<dbReference type="EMBL" id="VSSQ01054190">
    <property type="protein sequence ID" value="MPN08169.1"/>
    <property type="molecule type" value="Genomic_DNA"/>
</dbReference>
<evidence type="ECO:0000259" key="4">
    <source>
        <dbReference type="PROSITE" id="PS51736"/>
    </source>
</evidence>
<organism evidence="5">
    <name type="scientific">bioreactor metagenome</name>
    <dbReference type="NCBI Taxonomy" id="1076179"/>
    <lineage>
        <taxon>unclassified sequences</taxon>
        <taxon>metagenomes</taxon>
        <taxon>ecological metagenomes</taxon>
    </lineage>
</organism>
<dbReference type="SUPFAM" id="SSF53041">
    <property type="entry name" value="Resolvase-like"/>
    <property type="match status" value="1"/>
</dbReference>
<dbReference type="PROSITE" id="PS51736">
    <property type="entry name" value="RECOMBINASES_3"/>
    <property type="match status" value="1"/>
</dbReference>
<keyword evidence="2" id="KW-0238">DNA-binding</keyword>
<dbReference type="Gene3D" id="3.40.50.1390">
    <property type="entry name" value="Resolvase, N-terminal catalytic domain"/>
    <property type="match status" value="1"/>
</dbReference>
<proteinExistence type="predicted"/>
<comment type="caution">
    <text evidence="5">The sequence shown here is derived from an EMBL/GenBank/DDBJ whole genome shotgun (WGS) entry which is preliminary data.</text>
</comment>
<evidence type="ECO:0000256" key="3">
    <source>
        <dbReference type="ARBA" id="ARBA00023172"/>
    </source>
</evidence>
<dbReference type="PANTHER" id="PTHR30461:SF2">
    <property type="entry name" value="SERINE RECOMBINASE PINE-RELATED"/>
    <property type="match status" value="1"/>
</dbReference>
<dbReference type="InterPro" id="IPR006118">
    <property type="entry name" value="Recombinase_CS"/>
</dbReference>
<dbReference type="PROSITE" id="PS00397">
    <property type="entry name" value="RECOMBINASES_1"/>
    <property type="match status" value="1"/>
</dbReference>
<dbReference type="PROSITE" id="PS00398">
    <property type="entry name" value="RECOMBINASES_2"/>
    <property type="match status" value="1"/>
</dbReference>
<dbReference type="Pfam" id="PF00239">
    <property type="entry name" value="Resolvase"/>
    <property type="match status" value="1"/>
</dbReference>
<evidence type="ECO:0000256" key="1">
    <source>
        <dbReference type="ARBA" id="ARBA00022908"/>
    </source>
</evidence>
<dbReference type="InterPro" id="IPR006119">
    <property type="entry name" value="Resolv_N"/>
</dbReference>
<evidence type="ECO:0000256" key="2">
    <source>
        <dbReference type="ARBA" id="ARBA00023125"/>
    </source>
</evidence>
<gene>
    <name evidence="5" type="primary">tnpR_1</name>
    <name evidence="5" type="ORF">SDC9_155449</name>
</gene>
<keyword evidence="1" id="KW-0229">DNA integration</keyword>
<dbReference type="CDD" id="cd03768">
    <property type="entry name" value="SR_ResInv"/>
    <property type="match status" value="1"/>
</dbReference>
<dbReference type="GO" id="GO:0003677">
    <property type="term" value="F:DNA binding"/>
    <property type="evidence" value="ECO:0007669"/>
    <property type="project" value="UniProtKB-KW"/>
</dbReference>
<accession>A0A645F411</accession>
<dbReference type="GO" id="GO:0015074">
    <property type="term" value="P:DNA integration"/>
    <property type="evidence" value="ECO:0007669"/>
    <property type="project" value="UniProtKB-KW"/>
</dbReference>
<evidence type="ECO:0000313" key="5">
    <source>
        <dbReference type="EMBL" id="MPN08169.1"/>
    </source>
</evidence>
<reference evidence="5" key="1">
    <citation type="submission" date="2019-08" db="EMBL/GenBank/DDBJ databases">
        <authorList>
            <person name="Kucharzyk K."/>
            <person name="Murdoch R.W."/>
            <person name="Higgins S."/>
            <person name="Loffler F."/>
        </authorList>
    </citation>
    <scope>NUCLEOTIDE SEQUENCE</scope>
</reference>
<dbReference type="SMART" id="SM00857">
    <property type="entry name" value="Resolvase"/>
    <property type="match status" value="1"/>
</dbReference>
<keyword evidence="3" id="KW-0233">DNA recombination</keyword>
<name>A0A645F411_9ZZZZ</name>
<dbReference type="PANTHER" id="PTHR30461">
    <property type="entry name" value="DNA-INVERTASE FROM LAMBDOID PROPHAGE"/>
    <property type="match status" value="1"/>
</dbReference>
<feature type="domain" description="Resolvase/invertase-type recombinase catalytic" evidence="4">
    <location>
        <begin position="3"/>
        <end position="137"/>
    </location>
</feature>
<protein>
    <submittedName>
        <fullName evidence="5">Transposon gamma-delta resolvase</fullName>
    </submittedName>
</protein>